<dbReference type="Pfam" id="PF24883">
    <property type="entry name" value="NPHP3_N"/>
    <property type="match status" value="1"/>
</dbReference>
<dbReference type="Pfam" id="PF12796">
    <property type="entry name" value="Ank_2"/>
    <property type="match status" value="4"/>
</dbReference>
<accession>A0AAN6RK52</accession>
<organism evidence="6 7">
    <name type="scientific">Pseudopithomyces chartarum</name>
    <dbReference type="NCBI Taxonomy" id="1892770"/>
    <lineage>
        <taxon>Eukaryota</taxon>
        <taxon>Fungi</taxon>
        <taxon>Dikarya</taxon>
        <taxon>Ascomycota</taxon>
        <taxon>Pezizomycotina</taxon>
        <taxon>Dothideomycetes</taxon>
        <taxon>Pleosporomycetidae</taxon>
        <taxon>Pleosporales</taxon>
        <taxon>Massarineae</taxon>
        <taxon>Didymosphaeriaceae</taxon>
        <taxon>Pseudopithomyces</taxon>
    </lineage>
</organism>
<keyword evidence="1" id="KW-0677">Repeat</keyword>
<feature type="region of interest" description="Disordered" evidence="4">
    <location>
        <begin position="1"/>
        <end position="65"/>
    </location>
</feature>
<evidence type="ECO:0000259" key="5">
    <source>
        <dbReference type="PROSITE" id="PS50837"/>
    </source>
</evidence>
<dbReference type="EMBL" id="WVTA01000002">
    <property type="protein sequence ID" value="KAK3216200.1"/>
    <property type="molecule type" value="Genomic_DNA"/>
</dbReference>
<dbReference type="PRINTS" id="PR01415">
    <property type="entry name" value="ANKYRIN"/>
</dbReference>
<evidence type="ECO:0000256" key="4">
    <source>
        <dbReference type="SAM" id="MobiDB-lite"/>
    </source>
</evidence>
<dbReference type="InterPro" id="IPR027417">
    <property type="entry name" value="P-loop_NTPase"/>
</dbReference>
<keyword evidence="2 3" id="KW-0040">ANK repeat</keyword>
<dbReference type="InterPro" id="IPR056884">
    <property type="entry name" value="NPHP3-like_N"/>
</dbReference>
<dbReference type="AlphaFoldDB" id="A0AAN6RK52"/>
<dbReference type="PROSITE" id="PS50297">
    <property type="entry name" value="ANK_REP_REGION"/>
    <property type="match status" value="9"/>
</dbReference>
<keyword evidence="7" id="KW-1185">Reference proteome</keyword>
<dbReference type="InterPro" id="IPR002110">
    <property type="entry name" value="Ankyrin_rpt"/>
</dbReference>
<feature type="repeat" description="ANK" evidence="3">
    <location>
        <begin position="858"/>
        <end position="890"/>
    </location>
</feature>
<dbReference type="SUPFAM" id="SSF48403">
    <property type="entry name" value="Ankyrin repeat"/>
    <property type="match status" value="2"/>
</dbReference>
<evidence type="ECO:0000256" key="3">
    <source>
        <dbReference type="PROSITE-ProRule" id="PRU00023"/>
    </source>
</evidence>
<name>A0AAN6RK52_9PLEO</name>
<feature type="repeat" description="ANK" evidence="3">
    <location>
        <begin position="1155"/>
        <end position="1187"/>
    </location>
</feature>
<feature type="domain" description="NACHT" evidence="5">
    <location>
        <begin position="338"/>
        <end position="480"/>
    </location>
</feature>
<evidence type="ECO:0000313" key="6">
    <source>
        <dbReference type="EMBL" id="KAK3216200.1"/>
    </source>
</evidence>
<dbReference type="Proteomes" id="UP001280581">
    <property type="component" value="Unassembled WGS sequence"/>
</dbReference>
<feature type="repeat" description="ANK" evidence="3">
    <location>
        <begin position="957"/>
        <end position="989"/>
    </location>
</feature>
<feature type="repeat" description="ANK" evidence="3">
    <location>
        <begin position="891"/>
        <end position="923"/>
    </location>
</feature>
<dbReference type="PANTHER" id="PTHR24189">
    <property type="entry name" value="MYOTROPHIN"/>
    <property type="match status" value="1"/>
</dbReference>
<dbReference type="InterPro" id="IPR036770">
    <property type="entry name" value="Ankyrin_rpt-contain_sf"/>
</dbReference>
<feature type="repeat" description="ANK" evidence="3">
    <location>
        <begin position="1023"/>
        <end position="1055"/>
    </location>
</feature>
<reference evidence="6 7" key="1">
    <citation type="submission" date="2021-02" db="EMBL/GenBank/DDBJ databases">
        <title>Genome assembly of Pseudopithomyces chartarum.</title>
        <authorList>
            <person name="Jauregui R."/>
            <person name="Singh J."/>
            <person name="Voisey C."/>
        </authorList>
    </citation>
    <scope>NUCLEOTIDE SEQUENCE [LARGE SCALE GENOMIC DNA]</scope>
    <source>
        <strain evidence="6 7">AGR01</strain>
    </source>
</reference>
<dbReference type="Gene3D" id="1.25.40.20">
    <property type="entry name" value="Ankyrin repeat-containing domain"/>
    <property type="match status" value="3"/>
</dbReference>
<dbReference type="Pfam" id="PF00023">
    <property type="entry name" value="Ank"/>
    <property type="match status" value="2"/>
</dbReference>
<gene>
    <name evidence="6" type="ORF">GRF29_8g2571517</name>
</gene>
<feature type="repeat" description="ANK" evidence="3">
    <location>
        <begin position="1191"/>
        <end position="1220"/>
    </location>
</feature>
<protein>
    <recommendedName>
        <fullName evidence="5">NACHT domain-containing protein</fullName>
    </recommendedName>
</protein>
<dbReference type="PROSITE" id="PS50837">
    <property type="entry name" value="NACHT"/>
    <property type="match status" value="1"/>
</dbReference>
<dbReference type="SUPFAM" id="SSF52540">
    <property type="entry name" value="P-loop containing nucleoside triphosphate hydrolases"/>
    <property type="match status" value="1"/>
</dbReference>
<feature type="repeat" description="ANK" evidence="3">
    <location>
        <begin position="990"/>
        <end position="1022"/>
    </location>
</feature>
<evidence type="ECO:0000313" key="7">
    <source>
        <dbReference type="Proteomes" id="UP001280581"/>
    </source>
</evidence>
<dbReference type="Gene3D" id="3.40.50.300">
    <property type="entry name" value="P-loop containing nucleotide triphosphate hydrolases"/>
    <property type="match status" value="1"/>
</dbReference>
<dbReference type="Pfam" id="PF22939">
    <property type="entry name" value="WHD_GPIID"/>
    <property type="match status" value="1"/>
</dbReference>
<feature type="repeat" description="ANK" evidence="3">
    <location>
        <begin position="1056"/>
        <end position="1088"/>
    </location>
</feature>
<dbReference type="InterPro" id="IPR050745">
    <property type="entry name" value="Multifunctional_regulatory"/>
</dbReference>
<proteinExistence type="predicted"/>
<dbReference type="SMART" id="SM00248">
    <property type="entry name" value="ANK"/>
    <property type="match status" value="12"/>
</dbReference>
<dbReference type="InterPro" id="IPR007111">
    <property type="entry name" value="NACHT_NTPase"/>
</dbReference>
<comment type="caution">
    <text evidence="6">The sequence shown here is derived from an EMBL/GenBank/DDBJ whole genome shotgun (WGS) entry which is preliminary data.</text>
</comment>
<feature type="compositionally biased region" description="Low complexity" evidence="4">
    <location>
        <begin position="22"/>
        <end position="42"/>
    </location>
</feature>
<evidence type="ECO:0000256" key="1">
    <source>
        <dbReference type="ARBA" id="ARBA00022737"/>
    </source>
</evidence>
<dbReference type="PROSITE" id="PS50088">
    <property type="entry name" value="ANK_REPEAT"/>
    <property type="match status" value="11"/>
</dbReference>
<sequence length="1255" mass="136242">MRKLHRAKEKARSLFPPSATHSRPASPSAVASPLAPRPSSAAPSPPSTPRPTASTGGALAPTTPRDPLQEKALAKALEKLPKTETAAFTQASKTIDEQALLSDVQAYDAAHKNESSFRPHAERLSKFLTFLNTFMGGVAIGIQASPEISSLVVGAVRIVIDLALKFATFFSRLADMVCAFEGFLGPLTEYAQAADIELVEKTLVHAYANILIFGWKARRVFVDANGNQRRWTSLRAFMRQQWETFETEYASLKEDLYHHLGVLQHSVQAMHFNASREAEQARRREEERKEKSAFLSWVSTIDFEKTHQDTYAKKHAMTCDWLIQETKYQEWFSSPVSSLLWCHGKPGIGKSVLASNVIEDITARIGLQRDAALCFVYYNYRNTQLSDLSQIIAALVQQLCRKKDRIPLDLLQVKHEGSSPSLVGTQDRFVSLVEDLRQVYVVFDALDECSEQEREAILGFITGIATATVPCYVKVFVTSRREMDIAKAFEDKRIPTIQIRAENVAADIKTFARSQVEKLRAGEHGKTLYITSDELKEKIVQTLAVKAEGMFLWVNLQLDNLCQASKARRDHVVEDALETLPRGLPDTYVRILERIEEHSPYMRNLALNCLAWVVYACRPLSTRELQYALATNAECRVRQDLQPDSPQVILEACANLLEESNGAVRPIHYTVQEFLTTAAEGLSQHTIRAQLLDSQAMNAQLGSTCLMHIRLLAFSSPVVDNYDLHGRLLDNVFAGYANQNFDYHISKCNNIPPGILDQLETLFQQESSYLAAILQIKILRGDHDYSSIRQHFDRMQFVVSPSTVVYSTNLHDKMEIRKRWIGQTTPRYGLHFAAAAGLTSAIIRLVEEDYAIDEKDGSGKTPLYHACLNAGLDIVEILLDKGADVNAQGGYYGNALQAASYRGDEAIVKLLVEKGAEVNAQGGHFGNALQAASSGGHEAIVKLLVDKGADVNAQGGYYGNALQAASYRGDEAIVKLLVEKGAEVNAQGGHFGNALQAASSGGHEAIVKLLVEKGAEVNAQGGKYGNALQAASSGGDEATVKLLVEEGADVNAQGGHLSNALYAASYGGHEAIVKLLVEKGAEVNAQGGHLSNALQAASSGGHEAIVKLLVEKGAEVNAQGGVLGNALQAASYGGDEAIVKLLLDKGADVNAQGGHFGNALQAASYGGDEATVKLLVDKGADVNAQGGLLGNALQAASYRGHEATVKLLVEEGADVNAQGGYYGNALQAASDGGHEAIVKLLVDRGASPHSQEHPT</sequence>
<feature type="repeat" description="ANK" evidence="3">
    <location>
        <begin position="1125"/>
        <end position="1154"/>
    </location>
</feature>
<dbReference type="PANTHER" id="PTHR24189:SF50">
    <property type="entry name" value="ANKYRIN REPEAT AND SOCS BOX PROTEIN 2"/>
    <property type="match status" value="1"/>
</dbReference>
<evidence type="ECO:0000256" key="2">
    <source>
        <dbReference type="ARBA" id="ARBA00023043"/>
    </source>
</evidence>
<feature type="repeat" description="ANK" evidence="3">
    <location>
        <begin position="1089"/>
        <end position="1121"/>
    </location>
</feature>
<dbReference type="InterPro" id="IPR054471">
    <property type="entry name" value="GPIID_WHD"/>
</dbReference>
<feature type="repeat" description="ANK" evidence="3">
    <location>
        <begin position="924"/>
        <end position="956"/>
    </location>
</feature>